<dbReference type="PANTHER" id="PTHR47894:SF4">
    <property type="entry name" value="HTH-TYPE TRANSCRIPTIONAL REGULATOR GADX"/>
    <property type="match status" value="1"/>
</dbReference>
<dbReference type="RefSeq" id="WP_188695353.1">
    <property type="nucleotide sequence ID" value="NZ_BMLS01000003.1"/>
</dbReference>
<dbReference type="GO" id="GO:0003700">
    <property type="term" value="F:DNA-binding transcription factor activity"/>
    <property type="evidence" value="ECO:0007669"/>
    <property type="project" value="InterPro"/>
</dbReference>
<dbReference type="InterPro" id="IPR032687">
    <property type="entry name" value="AraC-type_N"/>
</dbReference>
<dbReference type="Gene3D" id="1.10.10.60">
    <property type="entry name" value="Homeodomain-like"/>
    <property type="match status" value="1"/>
</dbReference>
<proteinExistence type="predicted"/>
<keyword evidence="2" id="KW-0238">DNA-binding</keyword>
<dbReference type="GO" id="GO:0000976">
    <property type="term" value="F:transcription cis-regulatory region binding"/>
    <property type="evidence" value="ECO:0007669"/>
    <property type="project" value="TreeGrafter"/>
</dbReference>
<dbReference type="Proteomes" id="UP000606935">
    <property type="component" value="Unassembled WGS sequence"/>
</dbReference>
<evidence type="ECO:0000256" key="1">
    <source>
        <dbReference type="ARBA" id="ARBA00023015"/>
    </source>
</evidence>
<keyword evidence="6" id="KW-1185">Reference proteome</keyword>
<keyword evidence="3" id="KW-0804">Transcription</keyword>
<dbReference type="InterPro" id="IPR009057">
    <property type="entry name" value="Homeodomain-like_sf"/>
</dbReference>
<comment type="caution">
    <text evidence="5">The sequence shown here is derived from an EMBL/GenBank/DDBJ whole genome shotgun (WGS) entry which is preliminary data.</text>
</comment>
<evidence type="ECO:0000259" key="4">
    <source>
        <dbReference type="PROSITE" id="PS01124"/>
    </source>
</evidence>
<dbReference type="SMART" id="SM00342">
    <property type="entry name" value="HTH_ARAC"/>
    <property type="match status" value="1"/>
</dbReference>
<evidence type="ECO:0000256" key="3">
    <source>
        <dbReference type="ARBA" id="ARBA00023163"/>
    </source>
</evidence>
<dbReference type="PANTHER" id="PTHR47894">
    <property type="entry name" value="HTH-TYPE TRANSCRIPTIONAL REGULATOR GADX"/>
    <property type="match status" value="1"/>
</dbReference>
<feature type="domain" description="HTH araC/xylS-type" evidence="4">
    <location>
        <begin position="231"/>
        <end position="329"/>
    </location>
</feature>
<dbReference type="AlphaFoldDB" id="A0A917YZC2"/>
<dbReference type="Pfam" id="PF12833">
    <property type="entry name" value="HTH_18"/>
    <property type="match status" value="1"/>
</dbReference>
<evidence type="ECO:0000256" key="2">
    <source>
        <dbReference type="ARBA" id="ARBA00023125"/>
    </source>
</evidence>
<evidence type="ECO:0000313" key="6">
    <source>
        <dbReference type="Proteomes" id="UP000606935"/>
    </source>
</evidence>
<dbReference type="Pfam" id="PF12625">
    <property type="entry name" value="Arabinose_bd"/>
    <property type="match status" value="1"/>
</dbReference>
<dbReference type="InterPro" id="IPR018060">
    <property type="entry name" value="HTH_AraC"/>
</dbReference>
<gene>
    <name evidence="5" type="ORF">GCM10010982_24530</name>
</gene>
<dbReference type="PROSITE" id="PS01124">
    <property type="entry name" value="HTH_ARAC_FAMILY_2"/>
    <property type="match status" value="1"/>
</dbReference>
<protein>
    <submittedName>
        <fullName evidence="5">AraC family transcriptional regulator</fullName>
    </submittedName>
</protein>
<name>A0A917YZC2_9ALTE</name>
<keyword evidence="1" id="KW-0805">Transcription regulation</keyword>
<dbReference type="EMBL" id="BMLS01000003">
    <property type="protein sequence ID" value="GGO70610.1"/>
    <property type="molecule type" value="Genomic_DNA"/>
</dbReference>
<dbReference type="SUPFAM" id="SSF46689">
    <property type="entry name" value="Homeodomain-like"/>
    <property type="match status" value="1"/>
</dbReference>
<evidence type="ECO:0000313" key="5">
    <source>
        <dbReference type="EMBL" id="GGO70610.1"/>
    </source>
</evidence>
<reference evidence="5" key="2">
    <citation type="submission" date="2020-09" db="EMBL/GenBank/DDBJ databases">
        <authorList>
            <person name="Sun Q."/>
            <person name="Zhou Y."/>
        </authorList>
    </citation>
    <scope>NUCLEOTIDE SEQUENCE</scope>
    <source>
        <strain evidence="5">CGMCC 1.7086</strain>
    </source>
</reference>
<accession>A0A917YZC2</accession>
<reference evidence="5" key="1">
    <citation type="journal article" date="2014" name="Int. J. Syst. Evol. Microbiol.">
        <title>Complete genome sequence of Corynebacterium casei LMG S-19264T (=DSM 44701T), isolated from a smear-ripened cheese.</title>
        <authorList>
            <consortium name="US DOE Joint Genome Institute (JGI-PGF)"/>
            <person name="Walter F."/>
            <person name="Albersmeier A."/>
            <person name="Kalinowski J."/>
            <person name="Ruckert C."/>
        </authorList>
    </citation>
    <scope>NUCLEOTIDE SEQUENCE</scope>
    <source>
        <strain evidence="5">CGMCC 1.7086</strain>
    </source>
</reference>
<sequence>MHLVRSGAAAHFEQLVLEYGQNPIEIIRQAGLHQVQFRDPNTYIAHAKLATLLEIAAQRCQQPLFGLALAQRQRANVLGDLPMLVSRAATVAEALEWGNRYVYLHAGGVSLQIVPRGDSARLSLSLDLPVSHSFVQLMQMSVAQMAIFVSGLLNTEPRAMTLYLRQAQPIASHTSLATPLPTIRFEQDFDGIVLTTAQLASRNHHDDEALNRHLTAYLAYLQNHYPDNLAAQTKEVIGRLLPTGECSIDRVATALGMHERTLQMRLKAAEVSYSLLLREVRQNMAEQQLRFGSQSITELALQLGYAEVAVFSRHFRQWTGQSPRQWQKTARQLS</sequence>
<organism evidence="5 6">
    <name type="scientific">Bowmanella pacifica</name>
    <dbReference type="NCBI Taxonomy" id="502051"/>
    <lineage>
        <taxon>Bacteria</taxon>
        <taxon>Pseudomonadati</taxon>
        <taxon>Pseudomonadota</taxon>
        <taxon>Gammaproteobacteria</taxon>
        <taxon>Alteromonadales</taxon>
        <taxon>Alteromonadaceae</taxon>
        <taxon>Bowmanella</taxon>
    </lineage>
</organism>
<dbReference type="GO" id="GO:0005829">
    <property type="term" value="C:cytosol"/>
    <property type="evidence" value="ECO:0007669"/>
    <property type="project" value="TreeGrafter"/>
</dbReference>